<evidence type="ECO:0000256" key="3">
    <source>
        <dbReference type="ARBA" id="ARBA00023163"/>
    </source>
</evidence>
<sequence length="283" mass="32664">MQQPDLNLLCRFIEAYEQRHHYPEVSSKGQHEQVFRDLENSLRCSLFNADYSKLTPQGELLYKRTKQLQQQISNLLQRPHSKPAARKITIGLDQFVPTQSLLRSYPRFISELSLQQLQIVQLDSGPLLQQLASGELDMVLRVAQAQKPPKTHSRRYCNLNLALACSANHSLTKHQQLSAEQLQAQRQLCLSQLPVDLKLNRVNRWQISHREMLHDLLVLGMGWALAPRHWLEHSFRNGSLVELHLSNYFSANKLEIEILWLSKQYDSQVAQCLNLLGLNAYDG</sequence>
<dbReference type="Pfam" id="PF03466">
    <property type="entry name" value="LysR_substrate"/>
    <property type="match status" value="1"/>
</dbReference>
<comment type="caution">
    <text evidence="5">The sequence shown here is derived from an EMBL/GenBank/DDBJ whole genome shotgun (WGS) entry which is preliminary data.</text>
</comment>
<reference evidence="6" key="1">
    <citation type="journal article" date="2019" name="Int. J. Syst. Evol. Microbiol.">
        <title>The Global Catalogue of Microorganisms (GCM) 10K type strain sequencing project: providing services to taxonomists for standard genome sequencing and annotation.</title>
        <authorList>
            <consortium name="The Broad Institute Genomics Platform"/>
            <consortium name="The Broad Institute Genome Sequencing Center for Infectious Disease"/>
            <person name="Wu L."/>
            <person name="Ma J."/>
        </authorList>
    </citation>
    <scope>NUCLEOTIDE SEQUENCE [LARGE SCALE GENOMIC DNA]</scope>
    <source>
        <strain evidence="6">CGMCC 1.10131</strain>
    </source>
</reference>
<keyword evidence="2" id="KW-0805">Transcription regulation</keyword>
<dbReference type="RefSeq" id="WP_055733689.1">
    <property type="nucleotide sequence ID" value="NZ_BMDY01000034.1"/>
</dbReference>
<dbReference type="EMBL" id="BMDY01000034">
    <property type="protein sequence ID" value="GGB20325.1"/>
    <property type="molecule type" value="Genomic_DNA"/>
</dbReference>
<name>A0ABQ1I631_9ALTE</name>
<organism evidence="5 6">
    <name type="scientific">Agarivorans gilvus</name>
    <dbReference type="NCBI Taxonomy" id="680279"/>
    <lineage>
        <taxon>Bacteria</taxon>
        <taxon>Pseudomonadati</taxon>
        <taxon>Pseudomonadota</taxon>
        <taxon>Gammaproteobacteria</taxon>
        <taxon>Alteromonadales</taxon>
        <taxon>Alteromonadaceae</taxon>
        <taxon>Agarivorans</taxon>
    </lineage>
</organism>
<evidence type="ECO:0000313" key="5">
    <source>
        <dbReference type="EMBL" id="GGB20325.1"/>
    </source>
</evidence>
<evidence type="ECO:0000256" key="2">
    <source>
        <dbReference type="ARBA" id="ARBA00023015"/>
    </source>
</evidence>
<comment type="similarity">
    <text evidence="1">Belongs to the LysR transcriptional regulatory family.</text>
</comment>
<proteinExistence type="inferred from homology"/>
<dbReference type="Proteomes" id="UP000651977">
    <property type="component" value="Unassembled WGS sequence"/>
</dbReference>
<gene>
    <name evidence="5" type="ORF">GCM10007414_37170</name>
</gene>
<dbReference type="SUPFAM" id="SSF53850">
    <property type="entry name" value="Periplasmic binding protein-like II"/>
    <property type="match status" value="1"/>
</dbReference>
<accession>A0ABQ1I631</accession>
<dbReference type="PANTHER" id="PTHR30126:SF91">
    <property type="entry name" value="LYSR FAMILY TRANSCRIPTIONAL REGULATOR"/>
    <property type="match status" value="1"/>
</dbReference>
<dbReference type="InterPro" id="IPR005119">
    <property type="entry name" value="LysR_subst-bd"/>
</dbReference>
<evidence type="ECO:0000259" key="4">
    <source>
        <dbReference type="Pfam" id="PF03466"/>
    </source>
</evidence>
<dbReference type="Gene3D" id="3.40.190.290">
    <property type="match status" value="1"/>
</dbReference>
<dbReference type="PANTHER" id="PTHR30126">
    <property type="entry name" value="HTH-TYPE TRANSCRIPTIONAL REGULATOR"/>
    <property type="match status" value="1"/>
</dbReference>
<evidence type="ECO:0000313" key="6">
    <source>
        <dbReference type="Proteomes" id="UP000651977"/>
    </source>
</evidence>
<keyword evidence="3" id="KW-0804">Transcription</keyword>
<keyword evidence="6" id="KW-1185">Reference proteome</keyword>
<evidence type="ECO:0000256" key="1">
    <source>
        <dbReference type="ARBA" id="ARBA00009437"/>
    </source>
</evidence>
<feature type="domain" description="LysR substrate-binding" evidence="4">
    <location>
        <begin position="84"/>
        <end position="273"/>
    </location>
</feature>
<protein>
    <recommendedName>
        <fullName evidence="4">LysR substrate-binding domain-containing protein</fullName>
    </recommendedName>
</protein>
<dbReference type="CDD" id="cd05466">
    <property type="entry name" value="PBP2_LTTR_substrate"/>
    <property type="match status" value="1"/>
</dbReference>